<feature type="domain" description="Thioredoxin" evidence="10">
    <location>
        <begin position="1"/>
        <end position="108"/>
    </location>
</feature>
<gene>
    <name evidence="11" type="ORF">BKD30_13240</name>
</gene>
<dbReference type="FunFam" id="3.40.30.10:FF:000001">
    <property type="entry name" value="Thioredoxin"/>
    <property type="match status" value="1"/>
</dbReference>
<organism evidence="11 12">
    <name type="scientific">Tersicoccus phoenicis</name>
    <dbReference type="NCBI Taxonomy" id="554083"/>
    <lineage>
        <taxon>Bacteria</taxon>
        <taxon>Bacillati</taxon>
        <taxon>Actinomycetota</taxon>
        <taxon>Actinomycetes</taxon>
        <taxon>Micrococcales</taxon>
        <taxon>Micrococcaceae</taxon>
        <taxon>Tersicoccus</taxon>
    </lineage>
</organism>
<dbReference type="InterPro" id="IPR017937">
    <property type="entry name" value="Thioredoxin_CS"/>
</dbReference>
<protein>
    <recommendedName>
        <fullName evidence="6 7">Thioredoxin</fullName>
    </recommendedName>
</protein>
<dbReference type="NCBIfam" id="TIGR01068">
    <property type="entry name" value="thioredoxin"/>
    <property type="match status" value="1"/>
</dbReference>
<dbReference type="PROSITE" id="PS51352">
    <property type="entry name" value="THIOREDOXIN_2"/>
    <property type="match status" value="1"/>
</dbReference>
<dbReference type="PRINTS" id="PR00421">
    <property type="entry name" value="THIOREDOXIN"/>
</dbReference>
<sequence>MSNAKEVTDTSFQADVLEADKPVIVDFWAEWCGPCRKLSPILDEIAREHQGKVDVVKVNVDDNPAVASKYGITSIPAVYVFKDGDVAATSIGARPKQHFEQAFAEFLG</sequence>
<dbReference type="OrthoDB" id="9790390at2"/>
<evidence type="ECO:0000256" key="2">
    <source>
        <dbReference type="ARBA" id="ARBA00022448"/>
    </source>
</evidence>
<dbReference type="EMBL" id="MRDE01000076">
    <property type="protein sequence ID" value="OMH23306.1"/>
    <property type="molecule type" value="Genomic_DNA"/>
</dbReference>
<dbReference type="InterPro" id="IPR013766">
    <property type="entry name" value="Thioredoxin_domain"/>
</dbReference>
<dbReference type="PANTHER" id="PTHR45663">
    <property type="entry name" value="GEO12009P1"/>
    <property type="match status" value="1"/>
</dbReference>
<evidence type="ECO:0000256" key="7">
    <source>
        <dbReference type="PIRNR" id="PIRNR000077"/>
    </source>
</evidence>
<evidence type="ECO:0000259" key="10">
    <source>
        <dbReference type="PROSITE" id="PS51352"/>
    </source>
</evidence>
<dbReference type="PANTHER" id="PTHR45663:SF11">
    <property type="entry name" value="GEO12009P1"/>
    <property type="match status" value="1"/>
</dbReference>
<feature type="site" description="Contributes to redox potential value" evidence="8">
    <location>
        <position position="33"/>
    </location>
</feature>
<evidence type="ECO:0000256" key="5">
    <source>
        <dbReference type="ARBA" id="ARBA00023284"/>
    </source>
</evidence>
<evidence type="ECO:0000256" key="9">
    <source>
        <dbReference type="PIRSR" id="PIRSR000077-4"/>
    </source>
</evidence>
<evidence type="ECO:0000256" key="1">
    <source>
        <dbReference type="ARBA" id="ARBA00008987"/>
    </source>
</evidence>
<feature type="site" description="Contributes to redox potential value" evidence="8">
    <location>
        <position position="34"/>
    </location>
</feature>
<dbReference type="GO" id="GO:0015035">
    <property type="term" value="F:protein-disulfide reductase activity"/>
    <property type="evidence" value="ECO:0007669"/>
    <property type="project" value="UniProtKB-UniRule"/>
</dbReference>
<comment type="caution">
    <text evidence="11">The sequence shown here is derived from an EMBL/GenBank/DDBJ whole genome shotgun (WGS) entry which is preliminary data.</text>
</comment>
<keyword evidence="5 9" id="KW-0676">Redox-active center</keyword>
<dbReference type="Gene3D" id="3.40.30.10">
    <property type="entry name" value="Glutaredoxin"/>
    <property type="match status" value="1"/>
</dbReference>
<evidence type="ECO:0000256" key="8">
    <source>
        <dbReference type="PIRSR" id="PIRSR000077-1"/>
    </source>
</evidence>
<dbReference type="RefSeq" id="WP_076705312.1">
    <property type="nucleotide sequence ID" value="NZ_MRDE01000076.1"/>
</dbReference>
<evidence type="ECO:0000256" key="4">
    <source>
        <dbReference type="ARBA" id="ARBA00023157"/>
    </source>
</evidence>
<accession>A0A1R1L701</accession>
<proteinExistence type="inferred from homology"/>
<evidence type="ECO:0000256" key="3">
    <source>
        <dbReference type="ARBA" id="ARBA00022982"/>
    </source>
</evidence>
<keyword evidence="3" id="KW-0249">Electron transport</keyword>
<name>A0A1R1L701_9MICC</name>
<dbReference type="GO" id="GO:0005737">
    <property type="term" value="C:cytoplasm"/>
    <property type="evidence" value="ECO:0007669"/>
    <property type="project" value="TreeGrafter"/>
</dbReference>
<comment type="similarity">
    <text evidence="1 7">Belongs to the thioredoxin family.</text>
</comment>
<feature type="site" description="Deprotonates C-terminal active site Cys" evidence="8">
    <location>
        <position position="26"/>
    </location>
</feature>
<dbReference type="Pfam" id="PF00085">
    <property type="entry name" value="Thioredoxin"/>
    <property type="match status" value="1"/>
</dbReference>
<feature type="disulfide bond" description="Redox-active" evidence="9">
    <location>
        <begin position="32"/>
        <end position="35"/>
    </location>
</feature>
<dbReference type="InterPro" id="IPR005746">
    <property type="entry name" value="Thioredoxin"/>
</dbReference>
<reference evidence="11 12" key="1">
    <citation type="submission" date="2016-12" db="EMBL/GenBank/DDBJ databases">
        <title>Draft genome of Tersicoccus phoenicis 1P05MA.</title>
        <authorList>
            <person name="Nakajima Y."/>
            <person name="Yoshizawa S."/>
            <person name="Nakamura K."/>
            <person name="Ogura Y."/>
            <person name="Hayashi T."/>
            <person name="Kogure K."/>
        </authorList>
    </citation>
    <scope>NUCLEOTIDE SEQUENCE [LARGE SCALE GENOMIC DNA]</scope>
    <source>
        <strain evidence="11 12">1p05MA</strain>
    </source>
</reference>
<feature type="active site" description="Nucleophile" evidence="8">
    <location>
        <position position="35"/>
    </location>
</feature>
<dbReference type="AlphaFoldDB" id="A0A1R1L701"/>
<dbReference type="SUPFAM" id="SSF52833">
    <property type="entry name" value="Thioredoxin-like"/>
    <property type="match status" value="1"/>
</dbReference>
<keyword evidence="12" id="KW-1185">Reference proteome</keyword>
<dbReference type="PIRSF" id="PIRSF000077">
    <property type="entry name" value="Thioredoxin"/>
    <property type="match status" value="1"/>
</dbReference>
<dbReference type="PROSITE" id="PS00194">
    <property type="entry name" value="THIOREDOXIN_1"/>
    <property type="match status" value="1"/>
</dbReference>
<evidence type="ECO:0000313" key="12">
    <source>
        <dbReference type="Proteomes" id="UP000187085"/>
    </source>
</evidence>
<dbReference type="Proteomes" id="UP000187085">
    <property type="component" value="Unassembled WGS sequence"/>
</dbReference>
<keyword evidence="4 9" id="KW-1015">Disulfide bond</keyword>
<dbReference type="CDD" id="cd02947">
    <property type="entry name" value="TRX_family"/>
    <property type="match status" value="1"/>
</dbReference>
<feature type="active site" description="Nucleophile" evidence="8">
    <location>
        <position position="32"/>
    </location>
</feature>
<dbReference type="STRING" id="554083.BKD30_13240"/>
<keyword evidence="2" id="KW-0813">Transport</keyword>
<dbReference type="InterPro" id="IPR036249">
    <property type="entry name" value="Thioredoxin-like_sf"/>
</dbReference>
<evidence type="ECO:0000256" key="6">
    <source>
        <dbReference type="NCBIfam" id="TIGR01068"/>
    </source>
</evidence>
<evidence type="ECO:0000313" key="11">
    <source>
        <dbReference type="EMBL" id="OMH23306.1"/>
    </source>
</evidence>